<dbReference type="Proteomes" id="UP000887159">
    <property type="component" value="Unassembled WGS sequence"/>
</dbReference>
<dbReference type="EMBL" id="BMAU01021399">
    <property type="protein sequence ID" value="GFY31541.1"/>
    <property type="molecule type" value="Genomic_DNA"/>
</dbReference>
<evidence type="ECO:0000313" key="2">
    <source>
        <dbReference type="EMBL" id="GFY31541.1"/>
    </source>
</evidence>
<evidence type="ECO:0000256" key="1">
    <source>
        <dbReference type="SAM" id="MobiDB-lite"/>
    </source>
</evidence>
<sequence>MRRGHNKEDRFDPEEAGKNNITDRRAKKVKQQEYQKQKFNILKDNWGRWKQHSRTLIGSFMARMKPRVLTLGQS</sequence>
<protein>
    <submittedName>
        <fullName evidence="2">Uncharacterized protein</fullName>
    </submittedName>
</protein>
<proteinExistence type="predicted"/>
<organism evidence="2 3">
    <name type="scientific">Trichonephila clavipes</name>
    <name type="common">Golden silk orbweaver</name>
    <name type="synonym">Nephila clavipes</name>
    <dbReference type="NCBI Taxonomy" id="2585209"/>
    <lineage>
        <taxon>Eukaryota</taxon>
        <taxon>Metazoa</taxon>
        <taxon>Ecdysozoa</taxon>
        <taxon>Arthropoda</taxon>
        <taxon>Chelicerata</taxon>
        <taxon>Arachnida</taxon>
        <taxon>Araneae</taxon>
        <taxon>Araneomorphae</taxon>
        <taxon>Entelegynae</taxon>
        <taxon>Araneoidea</taxon>
        <taxon>Nephilidae</taxon>
        <taxon>Trichonephila</taxon>
    </lineage>
</organism>
<dbReference type="AlphaFoldDB" id="A0A8X6WCE7"/>
<reference evidence="2" key="1">
    <citation type="submission" date="2020-08" db="EMBL/GenBank/DDBJ databases">
        <title>Multicomponent nature underlies the extraordinary mechanical properties of spider dragline silk.</title>
        <authorList>
            <person name="Kono N."/>
            <person name="Nakamura H."/>
            <person name="Mori M."/>
            <person name="Yoshida Y."/>
            <person name="Ohtoshi R."/>
            <person name="Malay A.D."/>
            <person name="Moran D.A.P."/>
            <person name="Tomita M."/>
            <person name="Numata K."/>
            <person name="Arakawa K."/>
        </authorList>
    </citation>
    <scope>NUCLEOTIDE SEQUENCE</scope>
</reference>
<feature type="region of interest" description="Disordered" evidence="1">
    <location>
        <begin position="1"/>
        <end position="32"/>
    </location>
</feature>
<keyword evidence="3" id="KW-1185">Reference proteome</keyword>
<evidence type="ECO:0000313" key="3">
    <source>
        <dbReference type="Proteomes" id="UP000887159"/>
    </source>
</evidence>
<accession>A0A8X6WCE7</accession>
<comment type="caution">
    <text evidence="2">The sequence shown here is derived from an EMBL/GenBank/DDBJ whole genome shotgun (WGS) entry which is preliminary data.</text>
</comment>
<name>A0A8X6WCE7_TRICX</name>
<gene>
    <name evidence="2" type="ORF">TNCV_4693851</name>
</gene>